<evidence type="ECO:0000256" key="2">
    <source>
        <dbReference type="SAM" id="MobiDB-lite"/>
    </source>
</evidence>
<dbReference type="STRING" id="632773.BBEV_2181"/>
<feature type="domain" description="OmpA-like" evidence="4">
    <location>
        <begin position="89"/>
        <end position="222"/>
    </location>
</feature>
<organism evidence="5 6">
    <name type="scientific">Salisediminibacterium beveridgei</name>
    <dbReference type="NCBI Taxonomy" id="632773"/>
    <lineage>
        <taxon>Bacteria</taxon>
        <taxon>Bacillati</taxon>
        <taxon>Bacillota</taxon>
        <taxon>Bacilli</taxon>
        <taxon>Bacillales</taxon>
        <taxon>Bacillaceae</taxon>
        <taxon>Salisediminibacterium</taxon>
    </lineage>
</organism>
<dbReference type="PANTHER" id="PTHR30329">
    <property type="entry name" value="STATOR ELEMENT OF FLAGELLAR MOTOR COMPLEX"/>
    <property type="match status" value="1"/>
</dbReference>
<feature type="region of interest" description="Disordered" evidence="2">
    <location>
        <begin position="1"/>
        <end position="20"/>
    </location>
</feature>
<evidence type="ECO:0000313" key="6">
    <source>
        <dbReference type="Proteomes" id="UP000094463"/>
    </source>
</evidence>
<evidence type="ECO:0000256" key="3">
    <source>
        <dbReference type="SAM" id="Phobius"/>
    </source>
</evidence>
<dbReference type="RefSeq" id="WP_069365509.1">
    <property type="nucleotide sequence ID" value="NZ_CP012502.1"/>
</dbReference>
<name>A0A1D7QX40_9BACI</name>
<dbReference type="Gene3D" id="3.30.1330.60">
    <property type="entry name" value="OmpA-like domain"/>
    <property type="match status" value="1"/>
</dbReference>
<dbReference type="InterPro" id="IPR036737">
    <property type="entry name" value="OmpA-like_sf"/>
</dbReference>
<keyword evidence="3" id="KW-1133">Transmembrane helix</keyword>
<dbReference type="KEGG" id="bbev:BBEV_2181"/>
<dbReference type="InterPro" id="IPR050330">
    <property type="entry name" value="Bact_OuterMem_StrucFunc"/>
</dbReference>
<dbReference type="PANTHER" id="PTHR30329:SF21">
    <property type="entry name" value="LIPOPROTEIN YIAD-RELATED"/>
    <property type="match status" value="1"/>
</dbReference>
<accession>A0A1D7QX40</accession>
<dbReference type="Pfam" id="PF00691">
    <property type="entry name" value="OmpA"/>
    <property type="match status" value="1"/>
</dbReference>
<feature type="compositionally biased region" description="Basic residues" evidence="2">
    <location>
        <begin position="1"/>
        <end position="11"/>
    </location>
</feature>
<evidence type="ECO:0000313" key="5">
    <source>
        <dbReference type="EMBL" id="AOM83539.1"/>
    </source>
</evidence>
<proteinExistence type="predicted"/>
<dbReference type="SUPFAM" id="SSF103088">
    <property type="entry name" value="OmpA-like"/>
    <property type="match status" value="1"/>
</dbReference>
<protein>
    <submittedName>
        <fullName evidence="5">Putative periplasmic protein</fullName>
    </submittedName>
</protein>
<dbReference type="Proteomes" id="UP000094463">
    <property type="component" value="Chromosome"/>
</dbReference>
<keyword evidence="1 3" id="KW-0472">Membrane</keyword>
<gene>
    <name evidence="5" type="ORF">BBEV_2181</name>
</gene>
<evidence type="ECO:0000256" key="1">
    <source>
        <dbReference type="PROSITE-ProRule" id="PRU00473"/>
    </source>
</evidence>
<reference evidence="5 6" key="1">
    <citation type="submission" date="2015-08" db="EMBL/GenBank/DDBJ databases">
        <title>The complete genome sequence of Bacillus beveridgei MLTeJB.</title>
        <authorList>
            <person name="Hanson T.E."/>
            <person name="Mesa C."/>
            <person name="Basesman S.M."/>
            <person name="Oremland R.S."/>
        </authorList>
    </citation>
    <scope>NUCLEOTIDE SEQUENCE [LARGE SCALE GENOMIC DNA]</scope>
    <source>
        <strain evidence="5 6">MLTeJB</strain>
    </source>
</reference>
<dbReference type="EMBL" id="CP012502">
    <property type="protein sequence ID" value="AOM83539.1"/>
    <property type="molecule type" value="Genomic_DNA"/>
</dbReference>
<keyword evidence="3" id="KW-0812">Transmembrane</keyword>
<dbReference type="OrthoDB" id="9805566at2"/>
<sequence length="234" mass="26766">MARGYRNKRRFSQGSGEEDKSSFWMSYSDLMSALLLMFALFLTVSIMDNQSSIEAKDQMIEDLIGVRADLIEELVSAFEDSALELEVDEQTGAIRFSGGVFFDLDDTEVSETGVDYLEQFIPQYIGILLSPQFREQIGQIIVEGHTDTQGSYIYNLNLSQNRALSVVEIILDDDFTDFQHSDVLRSIMTANGRSFSEPIKDDEGEVIADESRRVEFKFRLKDEELIEEIQEMMR</sequence>
<keyword evidence="6" id="KW-1185">Reference proteome</keyword>
<feature type="transmembrane region" description="Helical" evidence="3">
    <location>
        <begin position="30"/>
        <end position="47"/>
    </location>
</feature>
<evidence type="ECO:0000259" key="4">
    <source>
        <dbReference type="PROSITE" id="PS51123"/>
    </source>
</evidence>
<dbReference type="InterPro" id="IPR006665">
    <property type="entry name" value="OmpA-like"/>
</dbReference>
<dbReference type="CDD" id="cd07185">
    <property type="entry name" value="OmpA_C-like"/>
    <property type="match status" value="1"/>
</dbReference>
<dbReference type="AlphaFoldDB" id="A0A1D7QX40"/>
<dbReference type="PATRIC" id="fig|632773.3.peg.2299"/>
<dbReference type="GO" id="GO:0016020">
    <property type="term" value="C:membrane"/>
    <property type="evidence" value="ECO:0007669"/>
    <property type="project" value="UniProtKB-UniRule"/>
</dbReference>
<dbReference type="PROSITE" id="PS51123">
    <property type="entry name" value="OMPA_2"/>
    <property type="match status" value="1"/>
</dbReference>